<dbReference type="GeneID" id="91467366"/>
<dbReference type="InterPro" id="IPR003115">
    <property type="entry name" value="ParB_N"/>
</dbReference>
<dbReference type="KEGG" id="sgf:HEP81_07880"/>
<evidence type="ECO:0000313" key="3">
    <source>
        <dbReference type="EMBL" id="QNT98108.1"/>
    </source>
</evidence>
<dbReference type="InterPro" id="IPR036086">
    <property type="entry name" value="ParB/Sulfiredoxin_sf"/>
</dbReference>
<name>A0A7H1QCS8_9ACTN</name>
<protein>
    <submittedName>
        <fullName evidence="3">Streptomycin biosynthesis operon possible regulatory protein</fullName>
    </submittedName>
</protein>
<dbReference type="RefSeq" id="WP_243279856.1">
    <property type="nucleotide sequence ID" value="NZ_CP051007.1"/>
</dbReference>
<dbReference type="Proteomes" id="UP000516422">
    <property type="component" value="Plasmid pSGRIFU1"/>
</dbReference>
<feature type="region of interest" description="Disordered" evidence="1">
    <location>
        <begin position="165"/>
        <end position="277"/>
    </location>
</feature>
<keyword evidence="3" id="KW-0614">Plasmid</keyword>
<organism evidence="3 4">
    <name type="scientific">Streptomyces griseofuscus</name>
    <dbReference type="NCBI Taxonomy" id="146922"/>
    <lineage>
        <taxon>Bacteria</taxon>
        <taxon>Bacillati</taxon>
        <taxon>Actinomycetota</taxon>
        <taxon>Actinomycetes</taxon>
        <taxon>Kitasatosporales</taxon>
        <taxon>Streptomycetaceae</taxon>
        <taxon>Streptomyces</taxon>
    </lineage>
</organism>
<dbReference type="EMBL" id="CP051007">
    <property type="protein sequence ID" value="QNT98108.1"/>
    <property type="molecule type" value="Genomic_DNA"/>
</dbReference>
<feature type="domain" description="ParB-like N-terminal" evidence="2">
    <location>
        <begin position="34"/>
        <end position="118"/>
    </location>
</feature>
<geneLocation type="plasmid" evidence="3 4">
    <name>pSGRIFU1</name>
</geneLocation>
<accession>A0A7H1QCS8</accession>
<evidence type="ECO:0000256" key="1">
    <source>
        <dbReference type="SAM" id="MobiDB-lite"/>
    </source>
</evidence>
<dbReference type="Gene3D" id="3.90.1530.10">
    <property type="entry name" value="Conserved hypothetical protein from pyrococcus furiosus pfu- 392566-001, ParB domain"/>
    <property type="match status" value="1"/>
</dbReference>
<dbReference type="AlphaFoldDB" id="A0A7H1QCS8"/>
<evidence type="ECO:0000259" key="2">
    <source>
        <dbReference type="SMART" id="SM00470"/>
    </source>
</evidence>
<evidence type="ECO:0000313" key="4">
    <source>
        <dbReference type="Proteomes" id="UP000516422"/>
    </source>
</evidence>
<dbReference type="SUPFAM" id="SSF110849">
    <property type="entry name" value="ParB/Sulfiredoxin"/>
    <property type="match status" value="1"/>
</dbReference>
<dbReference type="SMART" id="SM00470">
    <property type="entry name" value="ParB"/>
    <property type="match status" value="1"/>
</dbReference>
<proteinExistence type="predicted"/>
<sequence>MADSSAFDIDVTRGNSDAPLMTAALAGNLDQETRSIPISSLVPGYSPRLCGEDAEHVARLADTDEALPPILVERSTLRVIDGMHRVLAAKAKGHTTIEVRLFDGAAEEAFLLAVRSNMTHGLPLSRQDRRAAAQRILAQWPHLSDRAVAGIAGIGAKTVAALRPLAAGPTPNPQARRGRDGRIRPLDGTTGRRKAAELLAQRPQASVREVARHAGISPATASDVRRRLASGRSPVPERNTPGARPAAGTGSRATPGGGAAPEPVSVVRPIRPPEDSPLVRLLRDPSLRHKESGRRLLRLLQCGAVERTALLAMAQTVPPHCTDLVAELAREYADLWAEFAREVARTDG</sequence>
<gene>
    <name evidence="3" type="ORF">HEP81_07880</name>
</gene>
<reference evidence="3 4" key="1">
    <citation type="submission" date="2020-04" db="EMBL/GenBank/DDBJ databases">
        <title>Characterization and engineering of Streptomyces griseofuscus DSM40191 as a potential heterologous host for expression of BGCs.</title>
        <authorList>
            <person name="Gren T."/>
            <person name="Whitford C.M."/>
            <person name="Mohite O.S."/>
            <person name="Joergensen T.S."/>
            <person name="Nielsen J.B."/>
            <person name="Lee S.Y."/>
            <person name="Weber T."/>
        </authorList>
    </citation>
    <scope>NUCLEOTIDE SEQUENCE [LARGE SCALE GENOMIC DNA]</scope>
    <source>
        <strain evidence="3 4">DSM 40191</strain>
        <plasmid evidence="3 4">pSGRIFU1</plasmid>
    </source>
</reference>